<proteinExistence type="predicted"/>
<sequence>MGRCKALKTLNIPSSVEIIGDHAFFLWTGLVDDVHLREGLKTIGANAFGVCSSLSKIRIPSTVETMGKLAFADCFELKEVVYDSDSKLNKLEGRMFSGCISLTDINLPPSIQEIGMEAFIGCRKLKSMDLPKQLAIIRDSAFQNCIKLQVVQLHHRLTIIEDRAFIDCHSLLKIEIPFTVEAIGICAFSVSVELQPDSDVAIEDRAFACNDGLCNFSSEDSPGARISVCALSQSTVEDSDEDGEDDNPEFWKSRYRGYLVHSMCYHASTTNALQLRRAIALWKPPLCDDDGPDVQFRKHAIDQCGMTPFHVLLSAAKRRRDLLEVLLEEYPLHMLGWKNTLGRRPLNSLIGNWTGEAKEMMKIAVQKWMIDRMATWGLQVWRENISSRLNKLLKTGESKHPMLRFPILDGIYDQFYHFERMEATSFLELWLWKMEIRSTSRKECKRILLDRGSSRHRCGATFVIPTVITYLPHVDEVADDDSGQSDDEDGRDNEDDSDSAAGFCYEVFLSDAKCKRLRSWPSTWDDASLSSENGDDESSE</sequence>
<feature type="region of interest" description="Disordered" evidence="1">
    <location>
        <begin position="520"/>
        <end position="540"/>
    </location>
</feature>
<gene>
    <name evidence="2" type="ORF">CYCCA115_LOCUS19534</name>
</gene>
<name>A0AAD2G451_9STRA</name>
<dbReference type="Gene3D" id="3.80.10.10">
    <property type="entry name" value="Ribonuclease Inhibitor"/>
    <property type="match status" value="2"/>
</dbReference>
<dbReference type="AlphaFoldDB" id="A0AAD2G451"/>
<dbReference type="InterPro" id="IPR053139">
    <property type="entry name" value="Surface_bspA-like"/>
</dbReference>
<dbReference type="Pfam" id="PF13306">
    <property type="entry name" value="LRR_5"/>
    <property type="match status" value="2"/>
</dbReference>
<feature type="region of interest" description="Disordered" evidence="1">
    <location>
        <begin position="477"/>
        <end position="498"/>
    </location>
</feature>
<organism evidence="2 3">
    <name type="scientific">Cylindrotheca closterium</name>
    <dbReference type="NCBI Taxonomy" id="2856"/>
    <lineage>
        <taxon>Eukaryota</taxon>
        <taxon>Sar</taxon>
        <taxon>Stramenopiles</taxon>
        <taxon>Ochrophyta</taxon>
        <taxon>Bacillariophyta</taxon>
        <taxon>Bacillariophyceae</taxon>
        <taxon>Bacillariophycidae</taxon>
        <taxon>Bacillariales</taxon>
        <taxon>Bacillariaceae</taxon>
        <taxon>Cylindrotheca</taxon>
    </lineage>
</organism>
<evidence type="ECO:0000313" key="3">
    <source>
        <dbReference type="Proteomes" id="UP001295423"/>
    </source>
</evidence>
<dbReference type="PANTHER" id="PTHR45661:SF3">
    <property type="entry name" value="IG-LIKE DOMAIN-CONTAINING PROTEIN"/>
    <property type="match status" value="1"/>
</dbReference>
<protein>
    <submittedName>
        <fullName evidence="2">Uncharacterized protein</fullName>
    </submittedName>
</protein>
<dbReference type="Proteomes" id="UP001295423">
    <property type="component" value="Unassembled WGS sequence"/>
</dbReference>
<comment type="caution">
    <text evidence="2">The sequence shown here is derived from an EMBL/GenBank/DDBJ whole genome shotgun (WGS) entry which is preliminary data.</text>
</comment>
<dbReference type="SUPFAM" id="SSF52058">
    <property type="entry name" value="L domain-like"/>
    <property type="match status" value="1"/>
</dbReference>
<dbReference type="EMBL" id="CAKOGP040002092">
    <property type="protein sequence ID" value="CAJ1962115.1"/>
    <property type="molecule type" value="Genomic_DNA"/>
</dbReference>
<evidence type="ECO:0000313" key="2">
    <source>
        <dbReference type="EMBL" id="CAJ1962115.1"/>
    </source>
</evidence>
<evidence type="ECO:0000256" key="1">
    <source>
        <dbReference type="SAM" id="MobiDB-lite"/>
    </source>
</evidence>
<dbReference type="InterPro" id="IPR032675">
    <property type="entry name" value="LRR_dom_sf"/>
</dbReference>
<dbReference type="PANTHER" id="PTHR45661">
    <property type="entry name" value="SURFACE ANTIGEN"/>
    <property type="match status" value="1"/>
</dbReference>
<keyword evidence="3" id="KW-1185">Reference proteome</keyword>
<reference evidence="2" key="1">
    <citation type="submission" date="2023-08" db="EMBL/GenBank/DDBJ databases">
        <authorList>
            <person name="Audoor S."/>
            <person name="Bilcke G."/>
        </authorList>
    </citation>
    <scope>NUCLEOTIDE SEQUENCE</scope>
</reference>
<dbReference type="InterPro" id="IPR026906">
    <property type="entry name" value="LRR_5"/>
</dbReference>
<accession>A0AAD2G451</accession>